<dbReference type="Pfam" id="PF05336">
    <property type="entry name" value="rhaM"/>
    <property type="match status" value="1"/>
</dbReference>
<dbReference type="PANTHER" id="PTHR34389:SF2">
    <property type="entry name" value="L-RHAMNOSE MUTAROTASE"/>
    <property type="match status" value="1"/>
</dbReference>
<evidence type="ECO:0000256" key="4">
    <source>
        <dbReference type="ARBA" id="ARBA00023308"/>
    </source>
</evidence>
<dbReference type="AlphaFoldDB" id="A0A444MIS1"/>
<keyword evidence="2 6" id="KW-0413">Isomerase</keyword>
<protein>
    <recommendedName>
        <fullName evidence="5">L-rhamnose mutarotase</fullName>
        <ecNumber evidence="5">5.1.3.32</ecNumber>
    </recommendedName>
</protein>
<dbReference type="SUPFAM" id="SSF54909">
    <property type="entry name" value="Dimeric alpha+beta barrel"/>
    <property type="match status" value="1"/>
</dbReference>
<dbReference type="NCBIfam" id="TIGR02625">
    <property type="entry name" value="YiiL_rotase"/>
    <property type="match status" value="1"/>
</dbReference>
<evidence type="ECO:0000256" key="2">
    <source>
        <dbReference type="ARBA" id="ARBA00023235"/>
    </source>
</evidence>
<dbReference type="GO" id="GO:0019301">
    <property type="term" value="P:rhamnose catabolic process"/>
    <property type="evidence" value="ECO:0007669"/>
    <property type="project" value="UniProtKB-UniRule"/>
</dbReference>
<reference evidence="6 7" key="1">
    <citation type="submission" date="2019-01" db="EMBL/GenBank/DDBJ databases">
        <title>Mucilaginibacter antarcticum sp. nov., isolated from antarctic soil.</title>
        <authorList>
            <person name="Yan Y.-Q."/>
            <person name="Du Z.-J."/>
        </authorList>
    </citation>
    <scope>NUCLEOTIDE SEQUENCE [LARGE SCALE GENOMIC DNA]</scope>
    <source>
        <strain evidence="6 7">F01003</strain>
    </source>
</reference>
<keyword evidence="4" id="KW-0684">Rhamnose metabolism</keyword>
<accession>A0A444MIS1</accession>
<dbReference type="InterPro" id="IPR013448">
    <property type="entry name" value="L-rhamnose_mutarotase"/>
</dbReference>
<name>A0A444MIS1_9SPHI</name>
<evidence type="ECO:0000256" key="1">
    <source>
        <dbReference type="ARBA" id="ARBA00022490"/>
    </source>
</evidence>
<dbReference type="PANTHER" id="PTHR34389">
    <property type="entry name" value="L-RHAMNOSE MUTAROTASE"/>
    <property type="match status" value="1"/>
</dbReference>
<gene>
    <name evidence="6" type="primary">rhaM</name>
    <name evidence="6" type="ORF">EPL05_20945</name>
</gene>
<evidence type="ECO:0000313" key="6">
    <source>
        <dbReference type="EMBL" id="RWY48052.1"/>
    </source>
</evidence>
<dbReference type="HAMAP" id="MF_01663">
    <property type="entry name" value="L_rham_rotase"/>
    <property type="match status" value="1"/>
</dbReference>
<dbReference type="OrthoDB" id="9799608at2"/>
<evidence type="ECO:0000256" key="5">
    <source>
        <dbReference type="NCBIfam" id="TIGR02625"/>
    </source>
</evidence>
<dbReference type="GO" id="GO:0005737">
    <property type="term" value="C:cytoplasm"/>
    <property type="evidence" value="ECO:0007669"/>
    <property type="project" value="InterPro"/>
</dbReference>
<sequence>MAKIAFKMQLKPGCKGIYEQRHAEIWPELKTLLKEAGVSDYSIFLDESTNILFAVQEQSSGQSSQHLGSHPIVQRWWEYMADIMETNPDNSPVSQPLKQVFYMP</sequence>
<dbReference type="Gene3D" id="3.30.70.100">
    <property type="match status" value="1"/>
</dbReference>
<evidence type="ECO:0000313" key="7">
    <source>
        <dbReference type="Proteomes" id="UP000286701"/>
    </source>
</evidence>
<keyword evidence="1" id="KW-0963">Cytoplasm</keyword>
<dbReference type="Proteomes" id="UP000286701">
    <property type="component" value="Unassembled WGS sequence"/>
</dbReference>
<dbReference type="GO" id="GO:0062192">
    <property type="term" value="F:L-rhamnose mutarotase activity"/>
    <property type="evidence" value="ECO:0007669"/>
    <property type="project" value="UniProtKB-UniRule"/>
</dbReference>
<keyword evidence="3" id="KW-0119">Carbohydrate metabolism</keyword>
<dbReference type="EMBL" id="SBIW01000012">
    <property type="protein sequence ID" value="RWY48052.1"/>
    <property type="molecule type" value="Genomic_DNA"/>
</dbReference>
<dbReference type="InterPro" id="IPR011008">
    <property type="entry name" value="Dimeric_a/b-barrel"/>
</dbReference>
<keyword evidence="7" id="KW-1185">Reference proteome</keyword>
<dbReference type="EC" id="5.1.3.32" evidence="5"/>
<dbReference type="InterPro" id="IPR008000">
    <property type="entry name" value="Rham/fucose_mutarotase"/>
</dbReference>
<dbReference type="RefSeq" id="WP_128535946.1">
    <property type="nucleotide sequence ID" value="NZ_SBIW01000012.1"/>
</dbReference>
<comment type="caution">
    <text evidence="6">The sequence shown here is derived from an EMBL/GenBank/DDBJ whole genome shotgun (WGS) entry which is preliminary data.</text>
</comment>
<proteinExistence type="inferred from homology"/>
<evidence type="ECO:0000256" key="3">
    <source>
        <dbReference type="ARBA" id="ARBA00023277"/>
    </source>
</evidence>
<organism evidence="6 7">
    <name type="scientific">Mucilaginibacter gilvus</name>
    <dbReference type="NCBI Taxonomy" id="2305909"/>
    <lineage>
        <taxon>Bacteria</taxon>
        <taxon>Pseudomonadati</taxon>
        <taxon>Bacteroidota</taxon>
        <taxon>Sphingobacteriia</taxon>
        <taxon>Sphingobacteriales</taxon>
        <taxon>Sphingobacteriaceae</taxon>
        <taxon>Mucilaginibacter</taxon>
    </lineage>
</organism>